<evidence type="ECO:0000256" key="1">
    <source>
        <dbReference type="ARBA" id="ARBA00012452"/>
    </source>
</evidence>
<dbReference type="PANTHER" id="PTHR11260:SF716">
    <property type="entry name" value="GLUTATHIONE TRANSFERASE"/>
    <property type="match status" value="1"/>
</dbReference>
<dbReference type="Proteomes" id="UP000515124">
    <property type="component" value="Unplaced"/>
</dbReference>
<dbReference type="EC" id="2.5.1.18" evidence="1"/>
<dbReference type="SFLD" id="SFLDG00358">
    <property type="entry name" value="Main_(cytGST)"/>
    <property type="match status" value="1"/>
</dbReference>
<gene>
    <name evidence="8" type="primary">LOC110750097</name>
</gene>
<evidence type="ECO:0000256" key="4">
    <source>
        <dbReference type="RuleBase" id="RU003494"/>
    </source>
</evidence>
<dbReference type="PROSITE" id="PS50405">
    <property type="entry name" value="GST_CTER"/>
    <property type="match status" value="1"/>
</dbReference>
<dbReference type="KEGG" id="pavi:110750097"/>
<evidence type="ECO:0000259" key="5">
    <source>
        <dbReference type="PROSITE" id="PS50404"/>
    </source>
</evidence>
<dbReference type="InterPro" id="IPR040079">
    <property type="entry name" value="Glutathione_S-Trfase"/>
</dbReference>
<dbReference type="SUPFAM" id="SSF52833">
    <property type="entry name" value="Thioredoxin-like"/>
    <property type="match status" value="1"/>
</dbReference>
<feature type="domain" description="GST C-terminal" evidence="6">
    <location>
        <begin position="86"/>
        <end position="210"/>
    </location>
</feature>
<organism evidence="7 8">
    <name type="scientific">Prunus avium</name>
    <name type="common">Cherry</name>
    <name type="synonym">Cerasus avium</name>
    <dbReference type="NCBI Taxonomy" id="42229"/>
    <lineage>
        <taxon>Eukaryota</taxon>
        <taxon>Viridiplantae</taxon>
        <taxon>Streptophyta</taxon>
        <taxon>Embryophyta</taxon>
        <taxon>Tracheophyta</taxon>
        <taxon>Spermatophyta</taxon>
        <taxon>Magnoliopsida</taxon>
        <taxon>eudicotyledons</taxon>
        <taxon>Gunneridae</taxon>
        <taxon>Pentapetalae</taxon>
        <taxon>rosids</taxon>
        <taxon>fabids</taxon>
        <taxon>Rosales</taxon>
        <taxon>Rosaceae</taxon>
        <taxon>Amygdaloideae</taxon>
        <taxon>Amygdaleae</taxon>
        <taxon>Prunus</taxon>
    </lineage>
</organism>
<dbReference type="InterPro" id="IPR045073">
    <property type="entry name" value="Omega/Tau-like"/>
</dbReference>
<comment type="catalytic activity">
    <reaction evidence="3">
        <text>RX + glutathione = an S-substituted glutathione + a halide anion + H(+)</text>
        <dbReference type="Rhea" id="RHEA:16437"/>
        <dbReference type="ChEBI" id="CHEBI:15378"/>
        <dbReference type="ChEBI" id="CHEBI:16042"/>
        <dbReference type="ChEBI" id="CHEBI:17792"/>
        <dbReference type="ChEBI" id="CHEBI:57925"/>
        <dbReference type="ChEBI" id="CHEBI:90779"/>
        <dbReference type="EC" id="2.5.1.18"/>
    </reaction>
</comment>
<dbReference type="RefSeq" id="XP_021806062.1">
    <property type="nucleotide sequence ID" value="XM_021950370.1"/>
</dbReference>
<evidence type="ECO:0000256" key="3">
    <source>
        <dbReference type="ARBA" id="ARBA00047960"/>
    </source>
</evidence>
<reference evidence="8" key="1">
    <citation type="submission" date="2025-08" db="UniProtKB">
        <authorList>
            <consortium name="RefSeq"/>
        </authorList>
    </citation>
    <scope>IDENTIFICATION</scope>
</reference>
<accession>A0A6P5RU05</accession>
<evidence type="ECO:0000256" key="2">
    <source>
        <dbReference type="ARBA" id="ARBA00022679"/>
    </source>
</evidence>
<dbReference type="GO" id="GO:0005737">
    <property type="term" value="C:cytoplasm"/>
    <property type="evidence" value="ECO:0007669"/>
    <property type="project" value="TreeGrafter"/>
</dbReference>
<dbReference type="SFLD" id="SFLDG01152">
    <property type="entry name" value="Main.3:_Omega-_and_Tau-like"/>
    <property type="match status" value="1"/>
</dbReference>
<dbReference type="CDD" id="cd03185">
    <property type="entry name" value="GST_C_Tau"/>
    <property type="match status" value="1"/>
</dbReference>
<dbReference type="PROSITE" id="PS50404">
    <property type="entry name" value="GST_NTER"/>
    <property type="match status" value="1"/>
</dbReference>
<protein>
    <recommendedName>
        <fullName evidence="1">glutathione transferase</fullName>
        <ecNumber evidence="1">2.5.1.18</ecNumber>
    </recommendedName>
</protein>
<dbReference type="InterPro" id="IPR036249">
    <property type="entry name" value="Thioredoxin-like_sf"/>
</dbReference>
<dbReference type="InterPro" id="IPR036282">
    <property type="entry name" value="Glutathione-S-Trfase_C_sf"/>
</dbReference>
<evidence type="ECO:0000313" key="7">
    <source>
        <dbReference type="Proteomes" id="UP000515124"/>
    </source>
</evidence>
<dbReference type="Gene3D" id="1.20.1050.10">
    <property type="match status" value="1"/>
</dbReference>
<dbReference type="GeneID" id="110750097"/>
<sequence length="223" mass="25570">MEEVKLFGAWPSPYGYRVIWALELKGVKYEYIEEDLANKSDLLLQYNPVHKKIPVLVHNGKPIAESSVILEYIDETWPQNPLLSDDPHERALARFWTKFIDEKQGLPFVTFFMADGEELEKAAKEVKDLLKILEEQALGEKKFFGGDEIGLADLALGFIASSFGIIEQLVGVKVLHANDFPRLCNWINNFKENPAIKQNLPNHDQMSVYYKQKKEMLIASRTT</sequence>
<dbReference type="Pfam" id="PF00043">
    <property type="entry name" value="GST_C"/>
    <property type="match status" value="1"/>
</dbReference>
<keyword evidence="7" id="KW-1185">Reference proteome</keyword>
<dbReference type="Pfam" id="PF02798">
    <property type="entry name" value="GST_N"/>
    <property type="match status" value="1"/>
</dbReference>
<proteinExistence type="inferred from homology"/>
<dbReference type="SFLD" id="SFLDS00019">
    <property type="entry name" value="Glutathione_Transferase_(cytos"/>
    <property type="match status" value="1"/>
</dbReference>
<evidence type="ECO:0000259" key="6">
    <source>
        <dbReference type="PROSITE" id="PS50405"/>
    </source>
</evidence>
<dbReference type="Gene3D" id="3.40.30.10">
    <property type="entry name" value="Glutaredoxin"/>
    <property type="match status" value="1"/>
</dbReference>
<dbReference type="GO" id="GO:0004364">
    <property type="term" value="F:glutathione transferase activity"/>
    <property type="evidence" value="ECO:0007669"/>
    <property type="project" value="UniProtKB-EC"/>
</dbReference>
<evidence type="ECO:0000313" key="8">
    <source>
        <dbReference type="RefSeq" id="XP_021806062.1"/>
    </source>
</evidence>
<dbReference type="AlphaFoldDB" id="A0A6P5RU05"/>
<dbReference type="InterPro" id="IPR004046">
    <property type="entry name" value="GST_C"/>
</dbReference>
<dbReference type="CDD" id="cd03058">
    <property type="entry name" value="GST_N_Tau"/>
    <property type="match status" value="1"/>
</dbReference>
<name>A0A6P5RU05_PRUAV</name>
<dbReference type="FunFam" id="1.20.1050.10:FF:000012">
    <property type="entry name" value="Tau class glutathione S-transferase"/>
    <property type="match status" value="1"/>
</dbReference>
<keyword evidence="2" id="KW-0808">Transferase</keyword>
<dbReference type="InterPro" id="IPR004045">
    <property type="entry name" value="Glutathione_S-Trfase_N"/>
</dbReference>
<feature type="domain" description="GST N-terminal" evidence="5">
    <location>
        <begin position="2"/>
        <end position="81"/>
    </location>
</feature>
<comment type="similarity">
    <text evidence="4">Belongs to the GST superfamily.</text>
</comment>
<dbReference type="GO" id="GO:0006749">
    <property type="term" value="P:glutathione metabolic process"/>
    <property type="evidence" value="ECO:0007669"/>
    <property type="project" value="InterPro"/>
</dbReference>
<dbReference type="InterPro" id="IPR045074">
    <property type="entry name" value="GST_C_Tau"/>
</dbReference>
<dbReference type="FunFam" id="3.40.30.10:FF:000014">
    <property type="entry name" value="Tau class glutathione S-transferase"/>
    <property type="match status" value="1"/>
</dbReference>
<dbReference type="PANTHER" id="PTHR11260">
    <property type="entry name" value="GLUTATHIONE S-TRANSFERASE, GST, SUPERFAMILY, GST DOMAIN CONTAINING"/>
    <property type="match status" value="1"/>
</dbReference>
<dbReference type="SUPFAM" id="SSF47616">
    <property type="entry name" value="GST C-terminal domain-like"/>
    <property type="match status" value="1"/>
</dbReference>
<dbReference type="InterPro" id="IPR010987">
    <property type="entry name" value="Glutathione-S-Trfase_C-like"/>
</dbReference>